<sequence>MKRVLSQSSKVLATLAIMSQGTVWAACSAYIGDATINETHRVNNANQSSTSEDFVEVKVLNSSLASSVISSWKLKLCYDQQTGNGNNASITTYCREESISSATVTGSYWVLKGADFPSDYIDYEDGFSIELRDANGDLIDYLNHNNYYTIASGESCSFTYDTTSTSTGNGQRQLRRWPDGTGDWDALSGNSTDPTEGYSNDGTDTTTNQIAFFELNDTSGNVTDSLNNVSNGSLIGNATITNADDASACLAGYITENTTTAAIDAIDTGIDVDDDIGNAGTIMFWYKSSAENTSRQLFDASRGSKYFYFALTDANQLSFGLEDSSDKDKTILTDAITSPTEWTHMAVTWDLSVSSEEFYVYVNGSSVNYAFNHNQNLSSTIAELDTLYFGDNRTDYFVYKSTNNSANGYFDDIRIFSGALTSSEVLTYAQSVRICDAEPAVCFTDDFNRSEGLGADWATTNRSDASAAFGDPTIIATNGDGRLRLTDAENRISTAATLMRLFPSAGNKLVIEFTLYSWGSTANNGNEGDGITIALSDEAYTPQPGGYAGSLGYAQRTYGGGATEDGFAGGWVGIGIDEWGNYLRQLGGRTSGFSTSDTGRIPDTVAIRGSGSGQVGYDYVIANGLTTVGDTTSVIPTGLDPEVPTSSGHIYRITIDHEDASAGVLITVERDTTLDDEDNFTEVISTFNLMESSGQAEIPDKLWLTITSATGGSRNNIHEVDDLSVCAHEMEDVSTEYIDHYELDRDQLTGLTCEPINVTVRACLDGNGTTCSQYTDTIDDSDDLTATFTPSSGWESSSTHTFDSGDTIEFQQTTAGTYTLGVASSTPSLKPLSITSCYVVGSLQDDCSVEFVDAAYRFFESASGTNSISTVDLVAAQTSGSLYMRAIKTDEATGQCVNYDATNINVSSEIGTTCTSTASCLAGEQVIWTQNSNSTSLANPTDQDGGSDTTTLDVSFGSNDTADFSVIAPDVGIQPLTVSSEILDVDGNPSGEYITGALNLRVRPASIELNTDVSGTHVAGDNFTSTISARDANGDLVPSFGRITGLYNVDWSASTVAGPSGGTLGSITTDTAGWSGTNYDNDANNINESVQASISYSEVGEVNLVATIDSFLGSTYDLSTSTYTAGRFIPAYITATQNSPGSAEWGTDDSNIYQGQMAALTDLSYTVQAFNSDGGLITNYVGSYVNFGSTMNALEKPDNTVDTSYSDIGGNLTNTLSWTVSDDGNFDGSITLTAAVSDLLWDRNSSGATTNDIATTISELNLIADALKDNDNVCVKSSSSEISCQQVAVDIEDRTLYLVRANMPDSVDGGFNRAEVDVTLEALVLDANGDIDWDTLTTDNDLDSTVFSGLSVVTNNCTTATECANAITNAAFSGPDGTGTTLSGGLGLLTATSTSDLSGAIEAQLIAPSWLSWDWNRDGTYTLDTATILFGDYQGQAPVLFMRPGYR</sequence>
<gene>
    <name evidence="3" type="ORF">BCF53_10575</name>
</gene>
<reference evidence="3 4" key="1">
    <citation type="submission" date="2019-03" db="EMBL/GenBank/DDBJ databases">
        <title>Genomic Encyclopedia of Archaeal and Bacterial Type Strains, Phase II (KMG-II): from individual species to whole genera.</title>
        <authorList>
            <person name="Goeker M."/>
        </authorList>
    </citation>
    <scope>NUCLEOTIDE SEQUENCE [LARGE SCALE GENOMIC DNA]</scope>
    <source>
        <strain evidence="3 4">DSM 15388</strain>
    </source>
</reference>
<dbReference type="InterPro" id="IPR046524">
    <property type="entry name" value="DUF6701"/>
</dbReference>
<feature type="signal peptide" evidence="1">
    <location>
        <begin position="1"/>
        <end position="25"/>
    </location>
</feature>
<evidence type="ECO:0000259" key="2">
    <source>
        <dbReference type="Pfam" id="PF20419"/>
    </source>
</evidence>
<feature type="chain" id="PRO_5021004956" evidence="1">
    <location>
        <begin position="26"/>
        <end position="1447"/>
    </location>
</feature>
<protein>
    <submittedName>
        <fullName evidence="3">MSHA biogenesis protein MshQ</fullName>
    </submittedName>
</protein>
<evidence type="ECO:0000256" key="1">
    <source>
        <dbReference type="SAM" id="SignalP"/>
    </source>
</evidence>
<organism evidence="3 4">
    <name type="scientific">Reinekea marinisedimentorum</name>
    <dbReference type="NCBI Taxonomy" id="230495"/>
    <lineage>
        <taxon>Bacteria</taxon>
        <taxon>Pseudomonadati</taxon>
        <taxon>Pseudomonadota</taxon>
        <taxon>Gammaproteobacteria</taxon>
        <taxon>Oceanospirillales</taxon>
        <taxon>Saccharospirillaceae</taxon>
        <taxon>Reinekea</taxon>
    </lineage>
</organism>
<dbReference type="Pfam" id="PF20419">
    <property type="entry name" value="DUF6701"/>
    <property type="match status" value="1"/>
</dbReference>
<dbReference type="RefSeq" id="WP_132701053.1">
    <property type="nucleotide sequence ID" value="NZ_SLZR01000005.1"/>
</dbReference>
<evidence type="ECO:0000313" key="4">
    <source>
        <dbReference type="Proteomes" id="UP000295793"/>
    </source>
</evidence>
<dbReference type="Pfam" id="PF13385">
    <property type="entry name" value="Laminin_G_3"/>
    <property type="match status" value="1"/>
</dbReference>
<name>A0A4V2UJV7_9GAMM</name>
<dbReference type="Gene3D" id="2.60.120.200">
    <property type="match status" value="1"/>
</dbReference>
<dbReference type="InterPro" id="IPR013320">
    <property type="entry name" value="ConA-like_dom_sf"/>
</dbReference>
<dbReference type="OrthoDB" id="9790247at2"/>
<feature type="domain" description="DUF6701" evidence="2">
    <location>
        <begin position="834"/>
        <end position="1443"/>
    </location>
</feature>
<dbReference type="EMBL" id="SLZR01000005">
    <property type="protein sequence ID" value="TCS41648.1"/>
    <property type="molecule type" value="Genomic_DNA"/>
</dbReference>
<proteinExistence type="predicted"/>
<comment type="caution">
    <text evidence="3">The sequence shown here is derived from an EMBL/GenBank/DDBJ whole genome shotgun (WGS) entry which is preliminary data.</text>
</comment>
<keyword evidence="4" id="KW-1185">Reference proteome</keyword>
<evidence type="ECO:0000313" key="3">
    <source>
        <dbReference type="EMBL" id="TCS41648.1"/>
    </source>
</evidence>
<dbReference type="PROSITE" id="PS51257">
    <property type="entry name" value="PROKAR_LIPOPROTEIN"/>
    <property type="match status" value="1"/>
</dbReference>
<accession>A0A4V2UJV7</accession>
<dbReference type="Proteomes" id="UP000295793">
    <property type="component" value="Unassembled WGS sequence"/>
</dbReference>
<dbReference type="SUPFAM" id="SSF49899">
    <property type="entry name" value="Concanavalin A-like lectins/glucanases"/>
    <property type="match status" value="2"/>
</dbReference>
<keyword evidence="1" id="KW-0732">Signal</keyword>